<dbReference type="InterPro" id="IPR018631">
    <property type="entry name" value="AAA-ATPase-like_dom"/>
</dbReference>
<evidence type="ECO:0000259" key="1">
    <source>
        <dbReference type="Pfam" id="PF09820"/>
    </source>
</evidence>
<dbReference type="PANTHER" id="PTHR34825">
    <property type="entry name" value="CONSERVED PROTEIN, WITH A WEAK D-GALACTARATE DEHYDRATASE/ALTRONATE HYDROLASE DOMAIN"/>
    <property type="match status" value="1"/>
</dbReference>
<sequence>MMKEMFLGNRALFKGLYIFDRYDFKPYPVIHLTFSSLEYDRTCDAHLSLYVALKTIWERLHLNIIYQNLMAHIWGHSLKTFTKFQKHLLSFSLMNTINHYFDILSNQKKKRSSQCIEGFFSPLKDLTDKIKFLFITGVSKFSQVSIFSDLDDLDDLTLHKDYSTIAGFTQEELEHYFKDHIIHLSKQMDTIPINLLNQIQEWYDGYSWDGNQFVYAPFSISNLFKHCAFKNYWFASATPSFLIDVVADLKQGLLSFESFESYSMLNTDMEKYEISNIKLMPFLFQSGYLSIYKIDKDVIKVIEKKQTL</sequence>
<dbReference type="Proteomes" id="UP000189670">
    <property type="component" value="Unassembled WGS sequence"/>
</dbReference>
<proteinExistence type="predicted"/>
<reference evidence="3" key="1">
    <citation type="submission" date="2012-11" db="EMBL/GenBank/DDBJ databases">
        <authorList>
            <person name="Lucero-Rivera Y.E."/>
            <person name="Tovar-Ramirez D."/>
        </authorList>
    </citation>
    <scope>NUCLEOTIDE SEQUENCE [LARGE SCALE GENOMIC DNA]</scope>
    <source>
        <strain evidence="3">Araruama</strain>
    </source>
</reference>
<evidence type="ECO:0000313" key="3">
    <source>
        <dbReference type="Proteomes" id="UP000189670"/>
    </source>
</evidence>
<dbReference type="PANTHER" id="PTHR34825:SF1">
    <property type="entry name" value="AAA-ATPASE-LIKE DOMAIN-CONTAINING PROTEIN"/>
    <property type="match status" value="1"/>
</dbReference>
<organism evidence="2 3">
    <name type="scientific">Candidatus Magnetoglobus multicellularis str. Araruama</name>
    <dbReference type="NCBI Taxonomy" id="890399"/>
    <lineage>
        <taxon>Bacteria</taxon>
        <taxon>Pseudomonadati</taxon>
        <taxon>Thermodesulfobacteriota</taxon>
        <taxon>Desulfobacteria</taxon>
        <taxon>Desulfobacterales</taxon>
        <taxon>Desulfobacteraceae</taxon>
        <taxon>Candidatus Magnetoglobus</taxon>
    </lineage>
</organism>
<comment type="caution">
    <text evidence="2">The sequence shown here is derived from an EMBL/GenBank/DDBJ whole genome shotgun (WGS) entry which is preliminary data.</text>
</comment>
<dbReference type="EMBL" id="ATBP01001531">
    <property type="protein sequence ID" value="ETR67156.1"/>
    <property type="molecule type" value="Genomic_DNA"/>
</dbReference>
<protein>
    <recommendedName>
        <fullName evidence="1">AAA-ATPase-like domain-containing protein</fullName>
    </recommendedName>
</protein>
<evidence type="ECO:0000313" key="2">
    <source>
        <dbReference type="EMBL" id="ETR67156.1"/>
    </source>
</evidence>
<dbReference type="Pfam" id="PF09820">
    <property type="entry name" value="AAA-ATPase_like"/>
    <property type="match status" value="1"/>
</dbReference>
<feature type="domain" description="AAA-ATPase-like" evidence="1">
    <location>
        <begin position="1"/>
        <end position="147"/>
    </location>
</feature>
<gene>
    <name evidence="2" type="ORF">OMM_11894</name>
</gene>
<dbReference type="AlphaFoldDB" id="A0A1V1NXC7"/>
<name>A0A1V1NXC7_9BACT</name>
<accession>A0A1V1NXC7</accession>